<evidence type="ECO:0000313" key="3">
    <source>
        <dbReference type="Proteomes" id="UP001218218"/>
    </source>
</evidence>
<reference evidence="2" key="1">
    <citation type="submission" date="2023-03" db="EMBL/GenBank/DDBJ databases">
        <title>Massive genome expansion in bonnet fungi (Mycena s.s.) driven by repeated elements and novel gene families across ecological guilds.</title>
        <authorList>
            <consortium name="Lawrence Berkeley National Laboratory"/>
            <person name="Harder C.B."/>
            <person name="Miyauchi S."/>
            <person name="Viragh M."/>
            <person name="Kuo A."/>
            <person name="Thoen E."/>
            <person name="Andreopoulos B."/>
            <person name="Lu D."/>
            <person name="Skrede I."/>
            <person name="Drula E."/>
            <person name="Henrissat B."/>
            <person name="Morin E."/>
            <person name="Kohler A."/>
            <person name="Barry K."/>
            <person name="LaButti K."/>
            <person name="Morin E."/>
            <person name="Salamov A."/>
            <person name="Lipzen A."/>
            <person name="Mereny Z."/>
            <person name="Hegedus B."/>
            <person name="Baldrian P."/>
            <person name="Stursova M."/>
            <person name="Weitz H."/>
            <person name="Taylor A."/>
            <person name="Grigoriev I.V."/>
            <person name="Nagy L.G."/>
            <person name="Martin F."/>
            <person name="Kauserud H."/>
        </authorList>
    </citation>
    <scope>NUCLEOTIDE SEQUENCE</scope>
    <source>
        <strain evidence="2">CBHHK002</strain>
    </source>
</reference>
<dbReference type="EMBL" id="JARIHO010000004">
    <property type="protein sequence ID" value="KAJ7362716.1"/>
    <property type="molecule type" value="Genomic_DNA"/>
</dbReference>
<gene>
    <name evidence="2" type="ORF">DFH08DRAFT_950950</name>
</gene>
<feature type="transmembrane region" description="Helical" evidence="1">
    <location>
        <begin position="20"/>
        <end position="40"/>
    </location>
</feature>
<proteinExistence type="predicted"/>
<evidence type="ECO:0000256" key="1">
    <source>
        <dbReference type="SAM" id="Phobius"/>
    </source>
</evidence>
<keyword evidence="1" id="KW-1133">Transmembrane helix</keyword>
<keyword evidence="1" id="KW-0472">Membrane</keyword>
<name>A0AAD7ALZ5_9AGAR</name>
<protein>
    <submittedName>
        <fullName evidence="2">Uncharacterized protein</fullName>
    </submittedName>
</protein>
<feature type="transmembrane region" description="Helical" evidence="1">
    <location>
        <begin position="86"/>
        <end position="106"/>
    </location>
</feature>
<dbReference type="AlphaFoldDB" id="A0AAD7ALZ5"/>
<dbReference type="PANTHER" id="PTHR40465:SF1">
    <property type="entry name" value="DUF6534 DOMAIN-CONTAINING PROTEIN"/>
    <property type="match status" value="1"/>
</dbReference>
<feature type="transmembrane region" description="Helical" evidence="1">
    <location>
        <begin position="118"/>
        <end position="137"/>
    </location>
</feature>
<sequence>MPRLASPPHNVTRGLGPLLIGVLLNTMLYGILIVQAFLYYSRYTSDRPWFRYPVLYLFIVETANWTTKYRADDNPAKPQALSISPFMLRLDAILTVAISLPVQLFIAWRIRVLTHSSIMPVIIVILALVAFGGRLTMTTMVSLHPDFASFYRLRPAAITWLVSSATCDITLTVSLVFSVWTRKSNVMNVITESTDSYVVKISKANVVSTNNYLNKLIRLTVQTGVITATAALLDMILVLAVPDHT</sequence>
<accession>A0AAD7ALZ5</accession>
<feature type="transmembrane region" description="Helical" evidence="1">
    <location>
        <begin position="219"/>
        <end position="241"/>
    </location>
</feature>
<feature type="transmembrane region" description="Helical" evidence="1">
    <location>
        <begin position="49"/>
        <end position="66"/>
    </location>
</feature>
<dbReference type="PANTHER" id="PTHR40465">
    <property type="entry name" value="CHROMOSOME 1, WHOLE GENOME SHOTGUN SEQUENCE"/>
    <property type="match status" value="1"/>
</dbReference>
<keyword evidence="1" id="KW-0812">Transmembrane</keyword>
<organism evidence="2 3">
    <name type="scientific">Mycena albidolilacea</name>
    <dbReference type="NCBI Taxonomy" id="1033008"/>
    <lineage>
        <taxon>Eukaryota</taxon>
        <taxon>Fungi</taxon>
        <taxon>Dikarya</taxon>
        <taxon>Basidiomycota</taxon>
        <taxon>Agaricomycotina</taxon>
        <taxon>Agaricomycetes</taxon>
        <taxon>Agaricomycetidae</taxon>
        <taxon>Agaricales</taxon>
        <taxon>Marasmiineae</taxon>
        <taxon>Mycenaceae</taxon>
        <taxon>Mycena</taxon>
    </lineage>
</organism>
<evidence type="ECO:0000313" key="2">
    <source>
        <dbReference type="EMBL" id="KAJ7362716.1"/>
    </source>
</evidence>
<comment type="caution">
    <text evidence="2">The sequence shown here is derived from an EMBL/GenBank/DDBJ whole genome shotgun (WGS) entry which is preliminary data.</text>
</comment>
<dbReference type="Proteomes" id="UP001218218">
    <property type="component" value="Unassembled WGS sequence"/>
</dbReference>
<feature type="transmembrane region" description="Helical" evidence="1">
    <location>
        <begin position="157"/>
        <end position="180"/>
    </location>
</feature>
<keyword evidence="3" id="KW-1185">Reference proteome</keyword>